<reference evidence="1 2" key="1">
    <citation type="submission" date="2018-08" db="EMBL/GenBank/DDBJ databases">
        <title>Paenibacillus sp. M4BSY-1, whole genome shotgun sequence.</title>
        <authorList>
            <person name="Tuo L."/>
        </authorList>
    </citation>
    <scope>NUCLEOTIDE SEQUENCE [LARGE SCALE GENOMIC DNA]</scope>
    <source>
        <strain evidence="1 2">M4BSY-1</strain>
    </source>
</reference>
<dbReference type="AlphaFoldDB" id="A0A371PIR1"/>
<organism evidence="1 2">
    <name type="scientific">Paenibacillus paeoniae</name>
    <dbReference type="NCBI Taxonomy" id="2292705"/>
    <lineage>
        <taxon>Bacteria</taxon>
        <taxon>Bacillati</taxon>
        <taxon>Bacillota</taxon>
        <taxon>Bacilli</taxon>
        <taxon>Bacillales</taxon>
        <taxon>Paenibacillaceae</taxon>
        <taxon>Paenibacillus</taxon>
    </lineage>
</organism>
<evidence type="ECO:0000313" key="1">
    <source>
        <dbReference type="EMBL" id="REK76098.1"/>
    </source>
</evidence>
<protein>
    <submittedName>
        <fullName evidence="1">Uncharacterized protein</fullName>
    </submittedName>
</protein>
<accession>A0A371PIR1</accession>
<proteinExistence type="predicted"/>
<evidence type="ECO:0000313" key="2">
    <source>
        <dbReference type="Proteomes" id="UP000261905"/>
    </source>
</evidence>
<sequence length="134" mass="15764">MQLEEDFQRLLRKEYLNGPEVNMVGQVGINFYSGMKSMAFYELWGEKEIFRLLIVQPTANLFTSRFLGKNHLLFLLIVEDDQLIGGFVSLQENMYDQLSGVMQHLNERSVKDLEDLWTQFVKDHYKQLPSEKLV</sequence>
<dbReference type="EMBL" id="QUBQ01000001">
    <property type="protein sequence ID" value="REK76098.1"/>
    <property type="molecule type" value="Genomic_DNA"/>
</dbReference>
<keyword evidence="2" id="KW-1185">Reference proteome</keyword>
<dbReference type="Proteomes" id="UP000261905">
    <property type="component" value="Unassembled WGS sequence"/>
</dbReference>
<comment type="caution">
    <text evidence="1">The sequence shown here is derived from an EMBL/GenBank/DDBJ whole genome shotgun (WGS) entry which is preliminary data.</text>
</comment>
<name>A0A371PIR1_9BACL</name>
<gene>
    <name evidence="1" type="ORF">DX130_03255</name>
</gene>